<evidence type="ECO:0000256" key="1">
    <source>
        <dbReference type="SAM" id="MobiDB-lite"/>
    </source>
</evidence>
<feature type="region of interest" description="Disordered" evidence="1">
    <location>
        <begin position="87"/>
        <end position="116"/>
    </location>
</feature>
<comment type="caution">
    <text evidence="2">The sequence shown here is derived from an EMBL/GenBank/DDBJ whole genome shotgun (WGS) entry which is preliminary data.</text>
</comment>
<proteinExistence type="predicted"/>
<reference evidence="2" key="1">
    <citation type="submission" date="2023-10" db="EMBL/GenBank/DDBJ databases">
        <authorList>
            <person name="Chen Y."/>
            <person name="Shah S."/>
            <person name="Dougan E. K."/>
            <person name="Thang M."/>
            <person name="Chan C."/>
        </authorList>
    </citation>
    <scope>NUCLEOTIDE SEQUENCE [LARGE SCALE GENOMIC DNA]</scope>
</reference>
<feature type="compositionally biased region" description="Acidic residues" evidence="1">
    <location>
        <begin position="105"/>
        <end position="116"/>
    </location>
</feature>
<dbReference type="Proteomes" id="UP001189429">
    <property type="component" value="Unassembled WGS sequence"/>
</dbReference>
<organism evidence="2 3">
    <name type="scientific">Prorocentrum cordatum</name>
    <dbReference type="NCBI Taxonomy" id="2364126"/>
    <lineage>
        <taxon>Eukaryota</taxon>
        <taxon>Sar</taxon>
        <taxon>Alveolata</taxon>
        <taxon>Dinophyceae</taxon>
        <taxon>Prorocentrales</taxon>
        <taxon>Prorocentraceae</taxon>
        <taxon>Prorocentrum</taxon>
    </lineage>
</organism>
<dbReference type="EMBL" id="CAUYUJ010016171">
    <property type="protein sequence ID" value="CAK0862540.1"/>
    <property type="molecule type" value="Genomic_DNA"/>
</dbReference>
<gene>
    <name evidence="2" type="ORF">PCOR1329_LOCUS50935</name>
</gene>
<sequence>TSAHVWGGTVKMSGERVKIAHVNKKGNRWLQAQHNGQPMQLSGYKDENVAEAWLVELITKYVSGEVDKLEMEELKREWLEGGNRVCKRPAAKKPASAGKTPAAADGEDGEAAEGAA</sequence>
<evidence type="ECO:0000313" key="3">
    <source>
        <dbReference type="Proteomes" id="UP001189429"/>
    </source>
</evidence>
<name>A0ABN9URB0_9DINO</name>
<accession>A0ABN9URB0</accession>
<feature type="non-terminal residue" evidence="2">
    <location>
        <position position="1"/>
    </location>
</feature>
<feature type="non-terminal residue" evidence="2">
    <location>
        <position position="116"/>
    </location>
</feature>
<protein>
    <submittedName>
        <fullName evidence="2">Uncharacterized protein</fullName>
    </submittedName>
</protein>
<evidence type="ECO:0000313" key="2">
    <source>
        <dbReference type="EMBL" id="CAK0862540.1"/>
    </source>
</evidence>
<keyword evidence="3" id="KW-1185">Reference proteome</keyword>